<dbReference type="PANTHER" id="PTHR12197">
    <property type="entry name" value="HISTONE-LYSINE N-METHYLTRANSFERASE SMYD"/>
    <property type="match status" value="1"/>
</dbReference>
<dbReference type="InterPro" id="IPR050869">
    <property type="entry name" value="H3K4_H4K5_MeTrfase"/>
</dbReference>
<dbReference type="Proteomes" id="UP000701801">
    <property type="component" value="Unassembled WGS sequence"/>
</dbReference>
<dbReference type="SUPFAM" id="SSF48452">
    <property type="entry name" value="TPR-like"/>
    <property type="match status" value="1"/>
</dbReference>
<gene>
    <name evidence="6" type="ORF">HYALB_00000019</name>
</gene>
<feature type="domain" description="SET" evidence="5">
    <location>
        <begin position="252"/>
        <end position="545"/>
    </location>
</feature>
<dbReference type="InterPro" id="IPR001214">
    <property type="entry name" value="SET_dom"/>
</dbReference>
<evidence type="ECO:0000256" key="2">
    <source>
        <dbReference type="ARBA" id="ARBA00022771"/>
    </source>
</evidence>
<evidence type="ECO:0000256" key="3">
    <source>
        <dbReference type="ARBA" id="ARBA00022833"/>
    </source>
</evidence>
<dbReference type="PROSITE" id="PS50280">
    <property type="entry name" value="SET"/>
    <property type="match status" value="1"/>
</dbReference>
<dbReference type="PANTHER" id="PTHR12197:SF273">
    <property type="entry name" value="MYND-TYPE ZINC FINGER PROTEIN SAMB"/>
    <property type="match status" value="1"/>
</dbReference>
<organism evidence="6 7">
    <name type="scientific">Hymenoscyphus albidus</name>
    <dbReference type="NCBI Taxonomy" id="595503"/>
    <lineage>
        <taxon>Eukaryota</taxon>
        <taxon>Fungi</taxon>
        <taxon>Dikarya</taxon>
        <taxon>Ascomycota</taxon>
        <taxon>Pezizomycotina</taxon>
        <taxon>Leotiomycetes</taxon>
        <taxon>Helotiales</taxon>
        <taxon>Helotiaceae</taxon>
        <taxon>Hymenoscyphus</taxon>
    </lineage>
</organism>
<evidence type="ECO:0000256" key="4">
    <source>
        <dbReference type="SAM" id="MobiDB-lite"/>
    </source>
</evidence>
<dbReference type="EMBL" id="CAJVRM010000068">
    <property type="protein sequence ID" value="CAG8973258.1"/>
    <property type="molecule type" value="Genomic_DNA"/>
</dbReference>
<dbReference type="GO" id="GO:0005634">
    <property type="term" value="C:nucleus"/>
    <property type="evidence" value="ECO:0007669"/>
    <property type="project" value="TreeGrafter"/>
</dbReference>
<dbReference type="PROSITE" id="PS01360">
    <property type="entry name" value="ZF_MYND_1"/>
    <property type="match status" value="1"/>
</dbReference>
<dbReference type="InterPro" id="IPR011990">
    <property type="entry name" value="TPR-like_helical_dom_sf"/>
</dbReference>
<keyword evidence="7" id="KW-1185">Reference proteome</keyword>
<reference evidence="6" key="1">
    <citation type="submission" date="2021-07" db="EMBL/GenBank/DDBJ databases">
        <authorList>
            <person name="Durling M."/>
        </authorList>
    </citation>
    <scope>NUCLEOTIDE SEQUENCE</scope>
</reference>
<dbReference type="GO" id="GO:0008270">
    <property type="term" value="F:zinc ion binding"/>
    <property type="evidence" value="ECO:0007669"/>
    <property type="project" value="UniProtKB-KW"/>
</dbReference>
<keyword evidence="1" id="KW-0479">Metal-binding</keyword>
<accession>A0A9N9PS78</accession>
<name>A0A9N9PS78_9HELO</name>
<dbReference type="Gene3D" id="2.170.270.10">
    <property type="entry name" value="SET domain"/>
    <property type="match status" value="1"/>
</dbReference>
<dbReference type="OrthoDB" id="438641at2759"/>
<keyword evidence="2" id="KW-0863">Zinc-finger</keyword>
<proteinExistence type="predicted"/>
<dbReference type="InterPro" id="IPR002893">
    <property type="entry name" value="Znf_MYND"/>
</dbReference>
<dbReference type="Pfam" id="PF00856">
    <property type="entry name" value="SET"/>
    <property type="match status" value="1"/>
</dbReference>
<evidence type="ECO:0000259" key="5">
    <source>
        <dbReference type="PROSITE" id="PS50280"/>
    </source>
</evidence>
<evidence type="ECO:0000313" key="6">
    <source>
        <dbReference type="EMBL" id="CAG8973258.1"/>
    </source>
</evidence>
<evidence type="ECO:0000256" key="1">
    <source>
        <dbReference type="ARBA" id="ARBA00022723"/>
    </source>
</evidence>
<protein>
    <recommendedName>
        <fullName evidence="5">SET domain-containing protein</fullName>
    </recommendedName>
</protein>
<sequence>MSNTTEEDQTHLLLKKRATLTAALQSEPYDLITYIQRAQVHADLGYPDLAVGDYYRALLLTDEVANEGFEYHEQAVEALREQCRSGEGNGEGEAWQVPEMLKWKGDYKDRSEGLGEMPKSGDINGGFTNGEESSEAGSKEEGRRELIVRLASIKCYRGLALNLLLCGCLKSAYDFCLRGLAIAKDDGYWKHRKDYILLMAKRRLKVDEVDISSLPDQGVVRREAYPWNTHEPDRFSQESLDTLSKELSVCAPKLEVRVTELPILLEAYKESDNFGITPTIKQLGLFAKEDIEPGEEILHEISLLAANNLLKESLCDACSSSLPGLSMDSEVVACPDCDDIMFCNQECLSLAQESYHPAVCDKDLDTIAKDPDPAEKPFALYLLLLGRALAMSETQSIHPLDLKEVKYIWGDFLPSSVNAVPLSPSSEPPPIWTLPFSFAGNVSGPLHLLEKMEIDVFASIDSYDLWIFNTLYAKFRGTASARVNKKTGHPEVAAVHPLWCLANHDCDPNVSWEWGARMKFWCRTARIGGKKGGVRKGEEILNHYTDVELKVKERREWALGSLGGFCMCDRCKREAGDFGGWGSMMGDIDGICGTV</sequence>
<dbReference type="AlphaFoldDB" id="A0A9N9PS78"/>
<dbReference type="InterPro" id="IPR046341">
    <property type="entry name" value="SET_dom_sf"/>
</dbReference>
<evidence type="ECO:0000313" key="7">
    <source>
        <dbReference type="Proteomes" id="UP000701801"/>
    </source>
</evidence>
<comment type="caution">
    <text evidence="6">The sequence shown here is derived from an EMBL/GenBank/DDBJ whole genome shotgun (WGS) entry which is preliminary data.</text>
</comment>
<keyword evidence="3" id="KW-0862">Zinc</keyword>
<feature type="region of interest" description="Disordered" evidence="4">
    <location>
        <begin position="114"/>
        <end position="139"/>
    </location>
</feature>
<dbReference type="SUPFAM" id="SSF82199">
    <property type="entry name" value="SET domain"/>
    <property type="match status" value="1"/>
</dbReference>